<name>A0ACD1IFG0_9EURO</name>
<sequence>MRVAAHNQRPPFEPLKFIPPGEREAVLDLPIRWVNVVAHDPLEGGGNHWCFYLNVTDARSVRIDMTPSYTVPGVTNRSGSKGIMVVSHLSYAVSRSAEKVMQIQSRPGCKARDFINLLVSQKRHQYEFTADGEGCRFWTDQQIDFLQRSGLLVDPTQVAAAKNAILTKWPSGGRYPLVVGTYYP</sequence>
<keyword evidence="2" id="KW-1185">Reference proteome</keyword>
<accession>A0ACD1IFG0</accession>
<reference evidence="1" key="1">
    <citation type="submission" date="2018-02" db="EMBL/GenBank/DDBJ databases">
        <title>The genomes of Aspergillus section Nigri reveals drivers in fungal speciation.</title>
        <authorList>
            <consortium name="DOE Joint Genome Institute"/>
            <person name="Vesth T.C."/>
            <person name="Nybo J."/>
            <person name="Theobald S."/>
            <person name="Brandl J."/>
            <person name="Frisvad J.C."/>
            <person name="Nielsen K.F."/>
            <person name="Lyhne E.K."/>
            <person name="Kogle M.E."/>
            <person name="Kuo A."/>
            <person name="Riley R."/>
            <person name="Clum A."/>
            <person name="Nolan M."/>
            <person name="Lipzen A."/>
            <person name="Salamov A."/>
            <person name="Henrissat B."/>
            <person name="Wiebenga A."/>
            <person name="De vries R.P."/>
            <person name="Grigoriev I.V."/>
            <person name="Mortensen U.H."/>
            <person name="Andersen M.R."/>
            <person name="Baker S.E."/>
        </authorList>
    </citation>
    <scope>NUCLEOTIDE SEQUENCE</scope>
    <source>
        <strain evidence="1">CBS 115574</strain>
    </source>
</reference>
<protein>
    <submittedName>
        <fullName evidence="1">Uncharacterized protein</fullName>
    </submittedName>
</protein>
<proteinExistence type="predicted"/>
<evidence type="ECO:0000313" key="1">
    <source>
        <dbReference type="EMBL" id="RAK89154.1"/>
    </source>
</evidence>
<dbReference type="EMBL" id="KZ824548">
    <property type="protein sequence ID" value="RAK89154.1"/>
    <property type="molecule type" value="Genomic_DNA"/>
</dbReference>
<evidence type="ECO:0000313" key="2">
    <source>
        <dbReference type="Proteomes" id="UP000249748"/>
    </source>
</evidence>
<dbReference type="Proteomes" id="UP000249748">
    <property type="component" value="Unassembled WGS sequence"/>
</dbReference>
<gene>
    <name evidence="1" type="ORF">BO79DRAFT_264452</name>
</gene>
<organism evidence="1 2">
    <name type="scientific">Aspergillus costaricaensis CBS 115574</name>
    <dbReference type="NCBI Taxonomy" id="1448317"/>
    <lineage>
        <taxon>Eukaryota</taxon>
        <taxon>Fungi</taxon>
        <taxon>Dikarya</taxon>
        <taxon>Ascomycota</taxon>
        <taxon>Pezizomycotina</taxon>
        <taxon>Eurotiomycetes</taxon>
        <taxon>Eurotiomycetidae</taxon>
        <taxon>Eurotiales</taxon>
        <taxon>Aspergillaceae</taxon>
        <taxon>Aspergillus</taxon>
        <taxon>Aspergillus subgen. Circumdati</taxon>
    </lineage>
</organism>